<dbReference type="EC" id="1.2.1.19" evidence="5"/>
<sequence>MSDLTLHNIVDGRSAEVADRMELTDPATGEVYGTAPRSSAPHVDAAVAAARRALPAWRRSTPAQRQEALLRLADLVTEHADLLVDAEVRSTGKPRETTRTLEVGRGADQLRFFAGAARVLEGVAAGEYAEGHTSYVRREAVGVVAQVTPWNYPLMMAVWKLGPALAAGNTVVLKPSDTTPWSTVLLGELAARVLPPGVVNIVCGDRDTGRALVAHPDVDMAAITGSTRAGSEVMAEASREVKNVHLELGGKAPAVVFADVDPVRTARALADAAFFNGGQDCTAVTRILVQRESHDALLTALVDAARGTTTGAPDEDAFYGPLNSVAHAARVESVIATLPEHAHVETGGTRLDRPGYFFPPTVISGVRQDDDVVQGEIFGPVVTVQPFDTEEEAIALANGVDFGLASSVWTADLGRAMRLSAELDFGCVWLNCHQVVLAEMPHGGYKQSGIGRDLSRYGFDDYTRIKHVMAAHAAP</sequence>
<dbReference type="InterPro" id="IPR029510">
    <property type="entry name" value="Ald_DH_CS_GLU"/>
</dbReference>
<dbReference type="Gene3D" id="3.40.605.10">
    <property type="entry name" value="Aldehyde Dehydrogenase, Chain A, domain 1"/>
    <property type="match status" value="1"/>
</dbReference>
<dbReference type="AlphaFoldDB" id="A0AAU1U2L1"/>
<evidence type="ECO:0000256" key="1">
    <source>
        <dbReference type="ARBA" id="ARBA00023002"/>
    </source>
</evidence>
<keyword evidence="1 3" id="KW-0560">Oxidoreductase</keyword>
<feature type="domain" description="Aldehyde dehydrogenase" evidence="4">
    <location>
        <begin position="19"/>
        <end position="468"/>
    </location>
</feature>
<dbReference type="PROSITE" id="PS00070">
    <property type="entry name" value="ALDEHYDE_DEHYDR_CYS"/>
    <property type="match status" value="1"/>
</dbReference>
<protein>
    <submittedName>
        <fullName evidence="5">Aminobutyraldehyde dehydrogenase</fullName>
        <ecNumber evidence="5">1.2.1.19</ecNumber>
    </submittedName>
</protein>
<dbReference type="PROSITE" id="PS00687">
    <property type="entry name" value="ALDEHYDE_DEHYDR_GLU"/>
    <property type="match status" value="1"/>
</dbReference>
<name>A0AAU1U2L1_9ACTN</name>
<dbReference type="InterPro" id="IPR016161">
    <property type="entry name" value="Ald_DH/histidinol_DH"/>
</dbReference>
<gene>
    <name evidence="5" type="ORF">OHU69_06065</name>
</gene>
<evidence type="ECO:0000256" key="2">
    <source>
        <dbReference type="PROSITE-ProRule" id="PRU10007"/>
    </source>
</evidence>
<evidence type="ECO:0000313" key="5">
    <source>
        <dbReference type="EMBL" id="WTS10667.1"/>
    </source>
</evidence>
<dbReference type="NCBIfam" id="NF010000">
    <property type="entry name" value="PRK13473.1"/>
    <property type="match status" value="1"/>
</dbReference>
<evidence type="ECO:0000256" key="3">
    <source>
        <dbReference type="RuleBase" id="RU003345"/>
    </source>
</evidence>
<comment type="similarity">
    <text evidence="3">Belongs to the aldehyde dehydrogenase family.</text>
</comment>
<dbReference type="InterPro" id="IPR016162">
    <property type="entry name" value="Ald_DH_N"/>
</dbReference>
<organism evidence="5">
    <name type="scientific">Streptomyces sp. NBC_00119</name>
    <dbReference type="NCBI Taxonomy" id="2975659"/>
    <lineage>
        <taxon>Bacteria</taxon>
        <taxon>Bacillati</taxon>
        <taxon>Actinomycetota</taxon>
        <taxon>Actinomycetes</taxon>
        <taxon>Kitasatosporales</taxon>
        <taxon>Streptomycetaceae</taxon>
        <taxon>Streptomyces</taxon>
    </lineage>
</organism>
<proteinExistence type="inferred from homology"/>
<dbReference type="EMBL" id="CP108195">
    <property type="protein sequence ID" value="WTS10667.1"/>
    <property type="molecule type" value="Genomic_DNA"/>
</dbReference>
<feature type="active site" evidence="2">
    <location>
        <position position="247"/>
    </location>
</feature>
<dbReference type="InterPro" id="IPR015590">
    <property type="entry name" value="Aldehyde_DH_dom"/>
</dbReference>
<dbReference type="InterPro" id="IPR016163">
    <property type="entry name" value="Ald_DH_C"/>
</dbReference>
<dbReference type="FunFam" id="3.40.605.10:FF:000001">
    <property type="entry name" value="Aldehyde dehydrogenase 1"/>
    <property type="match status" value="1"/>
</dbReference>
<dbReference type="SUPFAM" id="SSF53720">
    <property type="entry name" value="ALDH-like"/>
    <property type="match status" value="1"/>
</dbReference>
<dbReference type="Gene3D" id="3.40.309.10">
    <property type="entry name" value="Aldehyde Dehydrogenase, Chain A, domain 2"/>
    <property type="match status" value="1"/>
</dbReference>
<dbReference type="PANTHER" id="PTHR11699">
    <property type="entry name" value="ALDEHYDE DEHYDROGENASE-RELATED"/>
    <property type="match status" value="1"/>
</dbReference>
<dbReference type="GO" id="GO:0019145">
    <property type="term" value="F:aminobutyraldehyde dehydrogenase (NAD+) activity"/>
    <property type="evidence" value="ECO:0007669"/>
    <property type="project" value="UniProtKB-EC"/>
</dbReference>
<dbReference type="InterPro" id="IPR016160">
    <property type="entry name" value="Ald_DH_CS_CYS"/>
</dbReference>
<accession>A0AAU1U2L1</accession>
<evidence type="ECO:0000259" key="4">
    <source>
        <dbReference type="Pfam" id="PF00171"/>
    </source>
</evidence>
<dbReference type="Pfam" id="PF00171">
    <property type="entry name" value="Aldedh"/>
    <property type="match status" value="1"/>
</dbReference>
<reference evidence="5" key="1">
    <citation type="submission" date="2022-10" db="EMBL/GenBank/DDBJ databases">
        <title>The complete genomes of actinobacterial strains from the NBC collection.</title>
        <authorList>
            <person name="Joergensen T.S."/>
            <person name="Alvarez Arevalo M."/>
            <person name="Sterndorff E.B."/>
            <person name="Faurdal D."/>
            <person name="Vuksanovic O."/>
            <person name="Mourched A.-S."/>
            <person name="Charusanti P."/>
            <person name="Shaw S."/>
            <person name="Blin K."/>
            <person name="Weber T."/>
        </authorList>
    </citation>
    <scope>NUCLEOTIDE SEQUENCE</scope>
    <source>
        <strain evidence="5">NBC_00119</strain>
    </source>
</reference>